<sequence>MSAVPGANPGATSGAAPGAPRSGVTRSGVTRAEYCVIACAEAWRGDGEVLASPMGLIPSIGARLARRTFSPDLLLTDGEALLIGPDGTPEGWLPYRQHLALVTGGRRHVMMGASQIDRFGNQNISCVGDWERPTRQLLGVRGGPVNTLNNPVSYWVPRHSARVFVPKVDMIGGVGYDSAAAAGPTATRFHRIPRVVSNLGVFDFATGDRSMRLASLHPGVTVEEVAAATGFELTVPDDVPYTREPSPAELRSIREDLDPKGLRDREVKG</sequence>
<dbReference type="SMART" id="SM00882">
    <property type="entry name" value="CoA_trans"/>
    <property type="match status" value="1"/>
</dbReference>
<comment type="similarity">
    <text evidence="1">Belongs to the 3-oxoacid CoA-transferase subunit B family.</text>
</comment>
<organism evidence="3 4">
    <name type="scientific">Streptomyces liliiviolaceus</name>
    <dbReference type="NCBI Taxonomy" id="2823109"/>
    <lineage>
        <taxon>Bacteria</taxon>
        <taxon>Bacillati</taxon>
        <taxon>Actinomycetota</taxon>
        <taxon>Actinomycetes</taxon>
        <taxon>Kitasatosporales</taxon>
        <taxon>Streptomycetaceae</taxon>
        <taxon>Streptomyces</taxon>
    </lineage>
</organism>
<dbReference type="PANTHER" id="PTHR43293">
    <property type="entry name" value="ACETATE COA-TRANSFERASE YDIF"/>
    <property type="match status" value="1"/>
</dbReference>
<dbReference type="GO" id="GO:0008410">
    <property type="term" value="F:CoA-transferase activity"/>
    <property type="evidence" value="ECO:0007669"/>
    <property type="project" value="InterPro"/>
</dbReference>
<evidence type="ECO:0000313" key="3">
    <source>
        <dbReference type="EMBL" id="MBQ0849770.1"/>
    </source>
</evidence>
<comment type="caution">
    <text evidence="3">The sequence shown here is derived from an EMBL/GenBank/DDBJ whole genome shotgun (WGS) entry which is preliminary data.</text>
</comment>
<protein>
    <submittedName>
        <fullName evidence="3">CoA-transferase</fullName>
    </submittedName>
</protein>
<accession>A0A940XTR5</accession>
<dbReference type="Gene3D" id="3.40.1080.10">
    <property type="entry name" value="Glutaconate Coenzyme A-transferase"/>
    <property type="match status" value="1"/>
</dbReference>
<feature type="region of interest" description="Disordered" evidence="2">
    <location>
        <begin position="1"/>
        <end position="25"/>
    </location>
</feature>
<keyword evidence="4" id="KW-1185">Reference proteome</keyword>
<evidence type="ECO:0000256" key="2">
    <source>
        <dbReference type="SAM" id="MobiDB-lite"/>
    </source>
</evidence>
<evidence type="ECO:0000313" key="4">
    <source>
        <dbReference type="Proteomes" id="UP000677413"/>
    </source>
</evidence>
<dbReference type="Proteomes" id="UP000677413">
    <property type="component" value="Unassembled WGS sequence"/>
</dbReference>
<dbReference type="InterPro" id="IPR004165">
    <property type="entry name" value="CoA_trans_fam_I"/>
</dbReference>
<feature type="region of interest" description="Disordered" evidence="2">
    <location>
        <begin position="238"/>
        <end position="269"/>
    </location>
</feature>
<feature type="compositionally biased region" description="Basic and acidic residues" evidence="2">
    <location>
        <begin position="251"/>
        <end position="269"/>
    </location>
</feature>
<gene>
    <name evidence="3" type="ORF">J8N05_16325</name>
</gene>
<name>A0A940XTR5_9ACTN</name>
<dbReference type="RefSeq" id="WP_210883566.1">
    <property type="nucleotide sequence ID" value="NZ_JAGPYQ010000001.1"/>
</dbReference>
<feature type="compositionally biased region" description="Low complexity" evidence="2">
    <location>
        <begin position="1"/>
        <end position="20"/>
    </location>
</feature>
<dbReference type="Pfam" id="PF01144">
    <property type="entry name" value="CoA_trans"/>
    <property type="match status" value="1"/>
</dbReference>
<dbReference type="EMBL" id="JAGPYQ010000001">
    <property type="protein sequence ID" value="MBQ0849770.1"/>
    <property type="molecule type" value="Genomic_DNA"/>
</dbReference>
<dbReference type="AlphaFoldDB" id="A0A940XTR5"/>
<dbReference type="SUPFAM" id="SSF100950">
    <property type="entry name" value="NagB/RpiA/CoA transferase-like"/>
    <property type="match status" value="1"/>
</dbReference>
<dbReference type="PANTHER" id="PTHR43293:SF3">
    <property type="entry name" value="CHOLESTEROL RING-CLEAVING HYDROLASE IPDB SUBUNIT"/>
    <property type="match status" value="1"/>
</dbReference>
<dbReference type="InterPro" id="IPR037171">
    <property type="entry name" value="NagB/RpiA_transferase-like"/>
</dbReference>
<reference evidence="3 4" key="1">
    <citation type="submission" date="2021-04" db="EMBL/GenBank/DDBJ databases">
        <authorList>
            <person name="Tang X."/>
            <person name="Zhou X."/>
            <person name="Chen X."/>
            <person name="Cernava T."/>
            <person name="Zhang C."/>
        </authorList>
    </citation>
    <scope>NUCLEOTIDE SEQUENCE [LARGE SCALE GENOMIC DNA]</scope>
    <source>
        <strain evidence="3 4">BH-SS-21</strain>
    </source>
</reference>
<evidence type="ECO:0000256" key="1">
    <source>
        <dbReference type="ARBA" id="ARBA00007047"/>
    </source>
</evidence>
<proteinExistence type="inferred from homology"/>